<keyword evidence="6" id="KW-0597">Phosphoprotein</keyword>
<evidence type="ECO:0000256" key="7">
    <source>
        <dbReference type="ARBA" id="ARBA00022723"/>
    </source>
</evidence>
<dbReference type="FunFam" id="1.10.220.150:FF:000008">
    <property type="entry name" value="ADP-ribosylation factor GTPase activating protein 1"/>
    <property type="match status" value="1"/>
</dbReference>
<evidence type="ECO:0000256" key="12">
    <source>
        <dbReference type="ARBA" id="ARBA00022990"/>
    </source>
</evidence>
<name>A0A7J7RA75_PIPKU</name>
<keyword evidence="5" id="KW-0963">Cytoplasm</keyword>
<dbReference type="PROSITE" id="PS50115">
    <property type="entry name" value="ARFGAP"/>
    <property type="match status" value="1"/>
</dbReference>
<dbReference type="GO" id="GO:0030100">
    <property type="term" value="P:regulation of endocytosis"/>
    <property type="evidence" value="ECO:0007669"/>
    <property type="project" value="TreeGrafter"/>
</dbReference>
<keyword evidence="4" id="KW-0343">GTPase activation</keyword>
<dbReference type="GO" id="GO:0015031">
    <property type="term" value="P:protein transport"/>
    <property type="evidence" value="ECO:0007669"/>
    <property type="project" value="UniProtKB-KW"/>
</dbReference>
<comment type="function">
    <text evidence="14">GTPase-activating protein (GAP) for the ADP ribosylation factor 1 (ARF1). Involved in membrane trafficking and /or vesicle transport. Promotes hydrolysis of the ARF1-bound GTP and thus, is required for the dissociation of coat proteins from Golgi-derived membranes and vesicles, a prerequisite for vesicle's fusion with target compartment. Probably regulates ARF1-mediated transport via its interaction with the KDELR proteins and TMED2. Overexpression induces the redistribution of the entire Golgi complex to the endoplasmic reticulum, as when ARF1 is deactivated. Its activity is stimulated by phosphoinosides and inhibited by phosphatidylcholine.</text>
</comment>
<feature type="compositionally biased region" description="Basic and acidic residues" evidence="19">
    <location>
        <begin position="286"/>
        <end position="295"/>
    </location>
</feature>
<keyword evidence="8 18" id="KW-0863">Zinc-finger</keyword>
<keyword evidence="7" id="KW-0479">Metal-binding</keyword>
<evidence type="ECO:0000256" key="17">
    <source>
        <dbReference type="ARBA" id="ARBA00081514"/>
    </source>
</evidence>
<organism evidence="21 22">
    <name type="scientific">Pipistrellus kuhlii</name>
    <name type="common">Kuhl's pipistrelle</name>
    <dbReference type="NCBI Taxonomy" id="59472"/>
    <lineage>
        <taxon>Eukaryota</taxon>
        <taxon>Metazoa</taxon>
        <taxon>Chordata</taxon>
        <taxon>Craniata</taxon>
        <taxon>Vertebrata</taxon>
        <taxon>Euteleostomi</taxon>
        <taxon>Mammalia</taxon>
        <taxon>Eutheria</taxon>
        <taxon>Laurasiatheria</taxon>
        <taxon>Chiroptera</taxon>
        <taxon>Yangochiroptera</taxon>
        <taxon>Vespertilionidae</taxon>
        <taxon>Pipistrellus</taxon>
    </lineage>
</organism>
<dbReference type="PRINTS" id="PR00405">
    <property type="entry name" value="REVINTRACTNG"/>
</dbReference>
<feature type="compositionally biased region" description="Polar residues" evidence="19">
    <location>
        <begin position="297"/>
        <end position="322"/>
    </location>
</feature>
<comment type="subcellular location">
    <subcellularLocation>
        <location evidence="1">Cytoplasm</location>
    </subcellularLocation>
    <subcellularLocation>
        <location evidence="2">Golgi apparatus</location>
    </subcellularLocation>
</comment>
<keyword evidence="3" id="KW-0813">Transport</keyword>
<dbReference type="InterPro" id="IPR001164">
    <property type="entry name" value="ArfGAP_dom"/>
</dbReference>
<dbReference type="Gene3D" id="1.10.220.150">
    <property type="entry name" value="Arf GTPase activating protein"/>
    <property type="match status" value="1"/>
</dbReference>
<feature type="compositionally biased region" description="Low complexity" evidence="19">
    <location>
        <begin position="351"/>
        <end position="361"/>
    </location>
</feature>
<evidence type="ECO:0000256" key="13">
    <source>
        <dbReference type="ARBA" id="ARBA00023034"/>
    </source>
</evidence>
<dbReference type="GO" id="GO:0032012">
    <property type="term" value="P:regulation of ARF protein signal transduction"/>
    <property type="evidence" value="ECO:0007669"/>
    <property type="project" value="TreeGrafter"/>
</dbReference>
<evidence type="ECO:0000256" key="2">
    <source>
        <dbReference type="ARBA" id="ARBA00004555"/>
    </source>
</evidence>
<evidence type="ECO:0000313" key="22">
    <source>
        <dbReference type="Proteomes" id="UP000558488"/>
    </source>
</evidence>
<dbReference type="Pfam" id="PF01412">
    <property type="entry name" value="ArfGap"/>
    <property type="match status" value="1"/>
</dbReference>
<evidence type="ECO:0000256" key="4">
    <source>
        <dbReference type="ARBA" id="ARBA00022468"/>
    </source>
</evidence>
<dbReference type="AlphaFoldDB" id="A0A7J7RA75"/>
<evidence type="ECO:0000256" key="16">
    <source>
        <dbReference type="ARBA" id="ARBA00077418"/>
    </source>
</evidence>
<comment type="caution">
    <text evidence="21">The sequence shown here is derived from an EMBL/GenBank/DDBJ whole genome shotgun (WGS) entry which is preliminary data.</text>
</comment>
<evidence type="ECO:0000256" key="19">
    <source>
        <dbReference type="SAM" id="MobiDB-lite"/>
    </source>
</evidence>
<dbReference type="GO" id="GO:0000139">
    <property type="term" value="C:Golgi membrane"/>
    <property type="evidence" value="ECO:0007669"/>
    <property type="project" value="TreeGrafter"/>
</dbReference>
<proteinExistence type="predicted"/>
<dbReference type="GO" id="GO:0005096">
    <property type="term" value="F:GTPase activator activity"/>
    <property type="evidence" value="ECO:0007669"/>
    <property type="project" value="UniProtKB-KW"/>
</dbReference>
<keyword evidence="11" id="KW-0653">Protein transport</keyword>
<evidence type="ECO:0000256" key="5">
    <source>
        <dbReference type="ARBA" id="ARBA00022490"/>
    </source>
</evidence>
<dbReference type="PANTHER" id="PTHR46395:SF1">
    <property type="entry name" value="ADP-RIBOSYLATION FACTOR GTPASE-ACTIVATING PROTEIN 1"/>
    <property type="match status" value="1"/>
</dbReference>
<feature type="region of interest" description="Disordered" evidence="19">
    <location>
        <begin position="286"/>
        <end position="400"/>
    </location>
</feature>
<evidence type="ECO:0000256" key="3">
    <source>
        <dbReference type="ARBA" id="ARBA00022448"/>
    </source>
</evidence>
<evidence type="ECO:0000256" key="10">
    <source>
        <dbReference type="ARBA" id="ARBA00022892"/>
    </source>
</evidence>
<evidence type="ECO:0000256" key="6">
    <source>
        <dbReference type="ARBA" id="ARBA00022553"/>
    </source>
</evidence>
<evidence type="ECO:0000256" key="15">
    <source>
        <dbReference type="ARBA" id="ARBA00071258"/>
    </source>
</evidence>
<keyword evidence="10" id="KW-0931">ER-Golgi transport</keyword>
<dbReference type="GO" id="GO:0016192">
    <property type="term" value="P:vesicle-mediated transport"/>
    <property type="evidence" value="ECO:0007669"/>
    <property type="project" value="UniProtKB-KW"/>
</dbReference>
<evidence type="ECO:0000256" key="14">
    <source>
        <dbReference type="ARBA" id="ARBA00058112"/>
    </source>
</evidence>
<dbReference type="EMBL" id="JACAGB010000087">
    <property type="protein sequence ID" value="KAF6272927.1"/>
    <property type="molecule type" value="Genomic_DNA"/>
</dbReference>
<dbReference type="Proteomes" id="UP000558488">
    <property type="component" value="Unassembled WGS sequence"/>
</dbReference>
<keyword evidence="13" id="KW-0333">Golgi apparatus</keyword>
<feature type="region of interest" description="Disordered" evidence="19">
    <location>
        <begin position="126"/>
        <end position="161"/>
    </location>
</feature>
<feature type="compositionally biased region" description="Polar residues" evidence="19">
    <location>
        <begin position="126"/>
        <end position="144"/>
    </location>
</feature>
<accession>A0A7J7RA75</accession>
<dbReference type="SUPFAM" id="SSF57863">
    <property type="entry name" value="ArfGap/RecO-like zinc finger"/>
    <property type="match status" value="1"/>
</dbReference>
<dbReference type="GO" id="GO:0008270">
    <property type="term" value="F:zinc ion binding"/>
    <property type="evidence" value="ECO:0007669"/>
    <property type="project" value="UniProtKB-KW"/>
</dbReference>
<evidence type="ECO:0000259" key="20">
    <source>
        <dbReference type="PROSITE" id="PS50115"/>
    </source>
</evidence>
<keyword evidence="12" id="KW-0007">Acetylation</keyword>
<protein>
    <recommendedName>
        <fullName evidence="15">ADP-ribosylation factor GTPase-activating protein 1</fullName>
    </recommendedName>
    <alternativeName>
        <fullName evidence="17">ADP-ribosylation factor 1 GTPase-activating protein</fullName>
    </alternativeName>
    <alternativeName>
        <fullName evidence="16">ARF1-directed GTPase-activating protein</fullName>
    </alternativeName>
</protein>
<keyword evidence="9" id="KW-0862">Zinc</keyword>
<gene>
    <name evidence="21" type="ORF">mPipKuh1_000884</name>
</gene>
<dbReference type="SMART" id="SM00105">
    <property type="entry name" value="ArfGap"/>
    <property type="match status" value="1"/>
</dbReference>
<sequence length="400" mass="43770">MASPRTRKALKEVRVQDGNNVCFECGAFNPQWVSVTYGIWICLECSGKHRGLGVHLSFVRSVTMDKWKDIELEKMKAGGNAKFKQFLESQEDYDPCWSLQDKYNSKAAALFRDKVAALAEGREWSLESSPAQNWTPPQSKTLPSTAYRASGQPPSSTASSDKAFEDWLNEDLSSYQGAPESRYVGFGNTVPPPKKEDDFLNSAMSSLYSGWSSLTTGASRFASAAKEGATKFGSQATQKFWGSRQPPELASELGHSLNENVLKPAQEKGVGSKGWRDVTTFFSGRAEDLSDRPLEDQSYQNSGGDNSQNSTLPQSFWETFGSTDPAAAHRSPSSDSWTCADASAEKRSSDSWDVWGSGSPSNHKNSDNSDGGEAWGGGGEGRPRITRKAAQVDEGWDNNW</sequence>
<evidence type="ECO:0000256" key="18">
    <source>
        <dbReference type="PROSITE-ProRule" id="PRU00288"/>
    </source>
</evidence>
<dbReference type="InterPro" id="IPR038508">
    <property type="entry name" value="ArfGAP_dom_sf"/>
</dbReference>
<feature type="domain" description="Arf-GAP" evidence="20">
    <location>
        <begin position="7"/>
        <end position="124"/>
    </location>
</feature>
<keyword evidence="22" id="KW-1185">Reference proteome</keyword>
<evidence type="ECO:0000256" key="11">
    <source>
        <dbReference type="ARBA" id="ARBA00022927"/>
    </source>
</evidence>
<evidence type="ECO:0000313" key="21">
    <source>
        <dbReference type="EMBL" id="KAF6272927.1"/>
    </source>
</evidence>
<dbReference type="InterPro" id="IPR037278">
    <property type="entry name" value="ARFGAP/RecO"/>
</dbReference>
<evidence type="ECO:0000256" key="8">
    <source>
        <dbReference type="ARBA" id="ARBA00022771"/>
    </source>
</evidence>
<reference evidence="21 22" key="1">
    <citation type="journal article" date="2020" name="Nature">
        <title>Six reference-quality genomes reveal evolution of bat adaptations.</title>
        <authorList>
            <person name="Jebb D."/>
            <person name="Huang Z."/>
            <person name="Pippel M."/>
            <person name="Hughes G.M."/>
            <person name="Lavrichenko K."/>
            <person name="Devanna P."/>
            <person name="Winkler S."/>
            <person name="Jermiin L.S."/>
            <person name="Skirmuntt E.C."/>
            <person name="Katzourakis A."/>
            <person name="Burkitt-Gray L."/>
            <person name="Ray D.A."/>
            <person name="Sullivan K.A.M."/>
            <person name="Roscito J.G."/>
            <person name="Kirilenko B.M."/>
            <person name="Davalos L.M."/>
            <person name="Corthals A.P."/>
            <person name="Power M.L."/>
            <person name="Jones G."/>
            <person name="Ransome R.D."/>
            <person name="Dechmann D.K.N."/>
            <person name="Locatelli A.G."/>
            <person name="Puechmaille S.J."/>
            <person name="Fedrigo O."/>
            <person name="Jarvis E.D."/>
            <person name="Hiller M."/>
            <person name="Vernes S.C."/>
            <person name="Myers E.W."/>
            <person name="Teeling E.C."/>
        </authorList>
    </citation>
    <scope>NUCLEOTIDE SEQUENCE [LARGE SCALE GENOMIC DNA]</scope>
    <source>
        <strain evidence="21">MPipKuh1</strain>
        <tissue evidence="21">Flight muscle</tissue>
    </source>
</reference>
<evidence type="ECO:0000256" key="1">
    <source>
        <dbReference type="ARBA" id="ARBA00004496"/>
    </source>
</evidence>
<evidence type="ECO:0000256" key="9">
    <source>
        <dbReference type="ARBA" id="ARBA00022833"/>
    </source>
</evidence>
<dbReference type="CDD" id="cd08830">
    <property type="entry name" value="ArfGap_ArfGap1"/>
    <property type="match status" value="1"/>
</dbReference>
<dbReference type="PANTHER" id="PTHR46395">
    <property type="entry name" value="ADP-RIBOSYLATION FACTOR GTPASE-ACTIVATING PROTEIN 1"/>
    <property type="match status" value="1"/>
</dbReference>